<evidence type="ECO:0000256" key="1">
    <source>
        <dbReference type="SAM" id="Phobius"/>
    </source>
</evidence>
<organism evidence="2">
    <name type="scientific">Mimivirus LCMiAC02</name>
    <dbReference type="NCBI Taxonomy" id="2506609"/>
    <lineage>
        <taxon>Viruses</taxon>
        <taxon>Varidnaviria</taxon>
        <taxon>Bamfordvirae</taxon>
        <taxon>Nucleocytoviricota</taxon>
        <taxon>Megaviricetes</taxon>
        <taxon>Imitervirales</taxon>
        <taxon>Mimiviridae</taxon>
        <taxon>Klosneuvirinae</taxon>
    </lineage>
</organism>
<name>A0A481Z0Q0_9VIRU</name>
<gene>
    <name evidence="2" type="ORF">LCMiAC02_00920</name>
</gene>
<accession>A0A481Z0Q0</accession>
<feature type="transmembrane region" description="Helical" evidence="1">
    <location>
        <begin position="42"/>
        <end position="61"/>
    </location>
</feature>
<sequence length="323" mass="37861">MDILSTESDDVEDPLLESNRKKLSTLTVIKFCWTEFNNNSDLLSALLILIIDIIFFVGKWFPQFIPSLVTELSYTSLSFLGLLSYPFQFIALRKKIGDIQITVKYKNWYISTWNIFLVIIRIESIISIFVYFVVGLCLIFKYNGIPDIVFKISIPIGFISIFVNLGKDIMIFILNIWIAKKIKNINTNNEELKIIYKLYTDKTYNSIIHYKTINLGLWIRSNMDPSTWNKFNKELIERSEENFIIMEEDLIFLKENLLKNIKIQRNMACFGIILNIMGDISMGLCKMFPYSKLQATIDLTMAVLYDIRLLIKKCLQCYQRLKM</sequence>
<feature type="transmembrane region" description="Helical" evidence="1">
    <location>
        <begin position="154"/>
        <end position="178"/>
    </location>
</feature>
<proteinExistence type="predicted"/>
<feature type="transmembrane region" description="Helical" evidence="1">
    <location>
        <begin position="113"/>
        <end position="142"/>
    </location>
</feature>
<dbReference type="EMBL" id="MK500406">
    <property type="protein sequence ID" value="QBK88999.1"/>
    <property type="molecule type" value="Genomic_DNA"/>
</dbReference>
<evidence type="ECO:0000313" key="2">
    <source>
        <dbReference type="EMBL" id="QBK88999.1"/>
    </source>
</evidence>
<feature type="transmembrane region" description="Helical" evidence="1">
    <location>
        <begin position="73"/>
        <end position="92"/>
    </location>
</feature>
<reference evidence="2" key="1">
    <citation type="journal article" date="2019" name="MBio">
        <title>Virus Genomes from Deep Sea Sediments Expand the Ocean Megavirome and Support Independent Origins of Viral Gigantism.</title>
        <authorList>
            <person name="Backstrom D."/>
            <person name="Yutin N."/>
            <person name="Jorgensen S.L."/>
            <person name="Dharamshi J."/>
            <person name="Homa F."/>
            <person name="Zaremba-Niedwiedzka K."/>
            <person name="Spang A."/>
            <person name="Wolf Y.I."/>
            <person name="Koonin E.V."/>
            <person name="Ettema T.J."/>
        </authorList>
    </citation>
    <scope>NUCLEOTIDE SEQUENCE</scope>
</reference>
<protein>
    <submittedName>
        <fullName evidence="2">Uncharacterized protein</fullName>
    </submittedName>
</protein>
<keyword evidence="1" id="KW-1133">Transmembrane helix</keyword>
<keyword evidence="1" id="KW-0472">Membrane</keyword>
<keyword evidence="1" id="KW-0812">Transmembrane</keyword>